<comment type="similarity">
    <text evidence="2">Belongs to the pleurocidin family.</text>
</comment>
<reference evidence="9 10" key="1">
    <citation type="submission" date="2019-06" db="EMBL/GenBank/DDBJ databases">
        <title>A chromosome-scale genome assembly of the European perch, Perca fluviatilis.</title>
        <authorList>
            <person name="Roques C."/>
            <person name="Zahm M."/>
            <person name="Cabau C."/>
            <person name="Klopp C."/>
            <person name="Bouchez O."/>
            <person name="Donnadieu C."/>
            <person name="Kuhl H."/>
            <person name="Gislard M."/>
            <person name="Guendouz S."/>
            <person name="Journot L."/>
            <person name="Haffray P."/>
            <person name="Bestin A."/>
            <person name="Morvezen R."/>
            <person name="Feron R."/>
            <person name="Wen M."/>
            <person name="Jouanno E."/>
            <person name="Herpin A."/>
            <person name="Schartl M."/>
            <person name="Postlethwait J."/>
            <person name="Schaerlinger B."/>
            <person name="Chardard D."/>
            <person name="Lecocq T."/>
            <person name="Poncet C."/>
            <person name="Jaffrelo L."/>
            <person name="Lampietro C."/>
            <person name="Guiguen Y."/>
        </authorList>
    </citation>
    <scope>NUCLEOTIDE SEQUENCE [LARGE SCALE GENOMIC DNA]</scope>
    <source>
        <tissue evidence="9">Blood</tissue>
    </source>
</reference>
<evidence type="ECO:0000256" key="2">
    <source>
        <dbReference type="ARBA" id="ARBA00007419"/>
    </source>
</evidence>
<dbReference type="AlphaFoldDB" id="A0A6A5ELJ2"/>
<feature type="chain" id="PRO_5025532588" evidence="8">
    <location>
        <begin position="29"/>
        <end position="131"/>
    </location>
</feature>
<dbReference type="EMBL" id="VHII01000018">
    <property type="protein sequence ID" value="KAF1376873.1"/>
    <property type="molecule type" value="Genomic_DNA"/>
</dbReference>
<evidence type="ECO:0000256" key="8">
    <source>
        <dbReference type="SAM" id="SignalP"/>
    </source>
</evidence>
<dbReference type="GO" id="GO:0005576">
    <property type="term" value="C:extracellular region"/>
    <property type="evidence" value="ECO:0007669"/>
    <property type="project" value="UniProtKB-SubCell"/>
</dbReference>
<dbReference type="Pfam" id="PF08107">
    <property type="entry name" value="Antimicrobial12"/>
    <property type="match status" value="2"/>
</dbReference>
<organism evidence="9 10">
    <name type="scientific">Perca fluviatilis</name>
    <name type="common">European perch</name>
    <dbReference type="NCBI Taxonomy" id="8168"/>
    <lineage>
        <taxon>Eukaryota</taxon>
        <taxon>Metazoa</taxon>
        <taxon>Chordata</taxon>
        <taxon>Craniata</taxon>
        <taxon>Vertebrata</taxon>
        <taxon>Euteleostomi</taxon>
        <taxon>Actinopterygii</taxon>
        <taxon>Neopterygii</taxon>
        <taxon>Teleostei</taxon>
        <taxon>Neoteleostei</taxon>
        <taxon>Acanthomorphata</taxon>
        <taxon>Eupercaria</taxon>
        <taxon>Perciformes</taxon>
        <taxon>Percoidei</taxon>
        <taxon>Percidae</taxon>
        <taxon>Percinae</taxon>
        <taxon>Perca</taxon>
    </lineage>
</organism>
<evidence type="ECO:0000313" key="10">
    <source>
        <dbReference type="Proteomes" id="UP000465112"/>
    </source>
</evidence>
<feature type="transmembrane region" description="Helical" evidence="7">
    <location>
        <begin position="70"/>
        <end position="94"/>
    </location>
</feature>
<proteinExistence type="inferred from homology"/>
<evidence type="ECO:0000256" key="3">
    <source>
        <dbReference type="ARBA" id="ARBA00022525"/>
    </source>
</evidence>
<keyword evidence="8" id="KW-0732">Signal</keyword>
<keyword evidence="7" id="KW-0472">Membrane</keyword>
<comment type="subcellular location">
    <subcellularLocation>
        <location evidence="1">Secreted</location>
    </subcellularLocation>
</comment>
<keyword evidence="10" id="KW-1185">Reference proteome</keyword>
<keyword evidence="7" id="KW-1133">Transmembrane helix</keyword>
<keyword evidence="6" id="KW-0044">Antibiotic</keyword>
<evidence type="ECO:0000313" key="9">
    <source>
        <dbReference type="EMBL" id="KAF1376873.1"/>
    </source>
</evidence>
<name>A0A6A5ELJ2_PERFL</name>
<comment type="caution">
    <text evidence="9">The sequence shown here is derived from an EMBL/GenBank/DDBJ whole genome shotgun (WGS) entry which is preliminary data.</text>
</comment>
<protein>
    <submittedName>
        <fullName evidence="9">Uncharacterized protein</fullName>
    </submittedName>
</protein>
<feature type="signal peptide" evidence="8">
    <location>
        <begin position="1"/>
        <end position="28"/>
    </location>
</feature>
<evidence type="ECO:0000256" key="1">
    <source>
        <dbReference type="ARBA" id="ARBA00004613"/>
    </source>
</evidence>
<dbReference type="InterPro" id="IPR012515">
    <property type="entry name" value="Antimicrobial12"/>
</dbReference>
<keyword evidence="4" id="KW-0929">Antimicrobial</keyword>
<gene>
    <name evidence="9" type="ORF">PFLUV_G00216000</name>
</gene>
<keyword evidence="7" id="KW-0812">Transmembrane</keyword>
<evidence type="ECO:0000256" key="7">
    <source>
        <dbReference type="SAM" id="Phobius"/>
    </source>
</evidence>
<evidence type="ECO:0000256" key="6">
    <source>
        <dbReference type="ARBA" id="ARBA00023022"/>
    </source>
</evidence>
<dbReference type="GO" id="GO:0042742">
    <property type="term" value="P:defense response to bacterium"/>
    <property type="evidence" value="ECO:0007669"/>
    <property type="project" value="UniProtKB-KW"/>
</dbReference>
<keyword evidence="3" id="KW-0964">Secreted</keyword>
<evidence type="ECO:0000256" key="4">
    <source>
        <dbReference type="ARBA" id="ARBA00022529"/>
    </source>
</evidence>
<dbReference type="Proteomes" id="UP000465112">
    <property type="component" value="Unassembled WGS sequence"/>
</dbReference>
<accession>A0A6A5ELJ2</accession>
<keyword evidence="5" id="KW-0027">Amidation</keyword>
<sequence>MISEKKMKCIALFLVLSLVVLMAEPGECFWGLLIKGAIHAGRAIHGLIRRRHGETEDQALELSEKKMKCIALFLVLSLVVLMAEPGECFLGLLISGAIHAGRALHGLIRSRHGETEDQALERVFERERAFA</sequence>
<evidence type="ECO:0000256" key="5">
    <source>
        <dbReference type="ARBA" id="ARBA00022815"/>
    </source>
</evidence>